<organism evidence="1 2">
    <name type="scientific">Paramuricea clavata</name>
    <name type="common">Red gorgonian</name>
    <name type="synonym">Violescent sea-whip</name>
    <dbReference type="NCBI Taxonomy" id="317549"/>
    <lineage>
        <taxon>Eukaryota</taxon>
        <taxon>Metazoa</taxon>
        <taxon>Cnidaria</taxon>
        <taxon>Anthozoa</taxon>
        <taxon>Octocorallia</taxon>
        <taxon>Malacalcyonacea</taxon>
        <taxon>Plexauridae</taxon>
        <taxon>Paramuricea</taxon>
    </lineage>
</organism>
<evidence type="ECO:0000313" key="1">
    <source>
        <dbReference type="EMBL" id="CAB4041784.1"/>
    </source>
</evidence>
<dbReference type="EMBL" id="CACRXK020028934">
    <property type="protein sequence ID" value="CAB4041784.1"/>
    <property type="molecule type" value="Genomic_DNA"/>
</dbReference>
<dbReference type="Pfam" id="PF00620">
    <property type="entry name" value="RhoGAP"/>
    <property type="match status" value="1"/>
</dbReference>
<reference evidence="1" key="1">
    <citation type="submission" date="2020-04" db="EMBL/GenBank/DDBJ databases">
        <authorList>
            <person name="Alioto T."/>
            <person name="Alioto T."/>
            <person name="Gomez Garrido J."/>
        </authorList>
    </citation>
    <scope>NUCLEOTIDE SEQUENCE</scope>
    <source>
        <strain evidence="1">A484AB</strain>
    </source>
</reference>
<dbReference type="Pfam" id="PF00784">
    <property type="entry name" value="MyTH4"/>
    <property type="match status" value="1"/>
</dbReference>
<dbReference type="PANTHER" id="PTHR45876:SF8">
    <property type="entry name" value="FI04035P"/>
    <property type="match status" value="1"/>
</dbReference>
<dbReference type="OrthoDB" id="437889at2759"/>
<sequence length="245" mass="28123">MFKFLLVYMGDKKGNKDPDVALWEIVTKAWANQPLRDELYFQLIKQTTDNCCSSSLEKGWELMSVCLAMFPPSAKYHSYLEGYVYSHLKDNQRPVHKILEQEISNRIAQYAENCQYKLEKMAKTGSRKGQRQPTIAEVKAAKRAIFNPSMFGSTLEDTMEMQRINFPDLKLPWILGCLTERIIQQNGTAVEGIFRVPGDIDEVNALKVKTDSWAYPDDCNDPNVAASLLKQWFRDLKDPLLDESV</sequence>
<name>A0A6S7KG25_PARCT</name>
<dbReference type="Gene3D" id="1.10.555.10">
    <property type="entry name" value="Rho GTPase activation protein"/>
    <property type="match status" value="1"/>
</dbReference>
<accession>A0A6S7KG25</accession>
<dbReference type="Proteomes" id="UP001152795">
    <property type="component" value="Unassembled WGS sequence"/>
</dbReference>
<dbReference type="GO" id="GO:0005737">
    <property type="term" value="C:cytoplasm"/>
    <property type="evidence" value="ECO:0007669"/>
    <property type="project" value="TreeGrafter"/>
</dbReference>
<protein>
    <submittedName>
        <fullName evidence="1">Rho GTPase-activating 39-like</fullName>
    </submittedName>
</protein>
<dbReference type="InterPro" id="IPR008936">
    <property type="entry name" value="Rho_GTPase_activation_prot"/>
</dbReference>
<dbReference type="SMART" id="SM00139">
    <property type="entry name" value="MyTH4"/>
    <property type="match status" value="1"/>
</dbReference>
<comment type="caution">
    <text evidence="1">The sequence shown here is derived from an EMBL/GenBank/DDBJ whole genome shotgun (WGS) entry which is preliminary data.</text>
</comment>
<dbReference type="InterPro" id="IPR000198">
    <property type="entry name" value="RhoGAP_dom"/>
</dbReference>
<gene>
    <name evidence="1" type="ORF">PACLA_8A063279</name>
</gene>
<dbReference type="SUPFAM" id="SSF48350">
    <property type="entry name" value="GTPase activation domain, GAP"/>
    <property type="match status" value="1"/>
</dbReference>
<dbReference type="GO" id="GO:0005096">
    <property type="term" value="F:GTPase activator activity"/>
    <property type="evidence" value="ECO:0007669"/>
    <property type="project" value="TreeGrafter"/>
</dbReference>
<dbReference type="PROSITE" id="PS50238">
    <property type="entry name" value="RHOGAP"/>
    <property type="match status" value="1"/>
</dbReference>
<proteinExistence type="predicted"/>
<dbReference type="Gene3D" id="1.25.40.530">
    <property type="entry name" value="MyTH4 domain"/>
    <property type="match status" value="1"/>
</dbReference>
<dbReference type="InterPro" id="IPR038185">
    <property type="entry name" value="MyTH4_dom_sf"/>
</dbReference>
<dbReference type="PANTHER" id="PTHR45876">
    <property type="entry name" value="FI04035P"/>
    <property type="match status" value="1"/>
</dbReference>
<dbReference type="GO" id="GO:0007165">
    <property type="term" value="P:signal transduction"/>
    <property type="evidence" value="ECO:0007669"/>
    <property type="project" value="InterPro"/>
</dbReference>
<dbReference type="GO" id="GO:0005856">
    <property type="term" value="C:cytoskeleton"/>
    <property type="evidence" value="ECO:0007669"/>
    <property type="project" value="InterPro"/>
</dbReference>
<dbReference type="PROSITE" id="PS51016">
    <property type="entry name" value="MYTH4"/>
    <property type="match status" value="1"/>
</dbReference>
<dbReference type="AlphaFoldDB" id="A0A6S7KG25"/>
<dbReference type="InterPro" id="IPR000857">
    <property type="entry name" value="MyTH4_dom"/>
</dbReference>
<keyword evidence="2" id="KW-1185">Reference proteome</keyword>
<evidence type="ECO:0000313" key="2">
    <source>
        <dbReference type="Proteomes" id="UP001152795"/>
    </source>
</evidence>